<keyword evidence="1" id="KW-0238">DNA-binding</keyword>
<dbReference type="EMBL" id="FUXE01000006">
    <property type="protein sequence ID" value="SJZ66407.1"/>
    <property type="molecule type" value="Genomic_DNA"/>
</dbReference>
<dbReference type="InterPro" id="IPR058532">
    <property type="entry name" value="YjbR/MT2646/Rv2570-like"/>
</dbReference>
<organism evidence="1 2">
    <name type="scientific">Porphyromonas circumdentaria</name>
    <dbReference type="NCBI Taxonomy" id="29524"/>
    <lineage>
        <taxon>Bacteria</taxon>
        <taxon>Pseudomonadati</taxon>
        <taxon>Bacteroidota</taxon>
        <taxon>Bacteroidia</taxon>
        <taxon>Bacteroidales</taxon>
        <taxon>Porphyromonadaceae</taxon>
        <taxon>Porphyromonas</taxon>
    </lineage>
</organism>
<dbReference type="Gene3D" id="3.90.1150.30">
    <property type="match status" value="1"/>
</dbReference>
<protein>
    <submittedName>
        <fullName evidence="1">Predicted DNA-binding protein, MmcQ/YjbR family</fullName>
    </submittedName>
</protein>
<dbReference type="RefSeq" id="WP_078736738.1">
    <property type="nucleotide sequence ID" value="NZ_FUXE01000006.1"/>
</dbReference>
<accession>A0A1T4MHQ8</accession>
<evidence type="ECO:0000313" key="2">
    <source>
        <dbReference type="Proteomes" id="UP000190121"/>
    </source>
</evidence>
<dbReference type="Pfam" id="PF04237">
    <property type="entry name" value="YjbR"/>
    <property type="match status" value="1"/>
</dbReference>
<dbReference type="STRING" id="29524.SAMN02745171_00779"/>
<dbReference type="PANTHER" id="PTHR35145:SF1">
    <property type="entry name" value="CYTOPLASMIC PROTEIN"/>
    <property type="match status" value="1"/>
</dbReference>
<dbReference type="PANTHER" id="PTHR35145">
    <property type="entry name" value="CYTOPLASMIC PROTEIN-RELATED"/>
    <property type="match status" value="1"/>
</dbReference>
<evidence type="ECO:0000313" key="1">
    <source>
        <dbReference type="EMBL" id="SJZ66407.1"/>
    </source>
</evidence>
<keyword evidence="2" id="KW-1185">Reference proteome</keyword>
<reference evidence="2" key="1">
    <citation type="submission" date="2017-02" db="EMBL/GenBank/DDBJ databases">
        <authorList>
            <person name="Varghese N."/>
            <person name="Submissions S."/>
        </authorList>
    </citation>
    <scope>NUCLEOTIDE SEQUENCE [LARGE SCALE GENOMIC DNA]</scope>
    <source>
        <strain evidence="2">ATCC 51356</strain>
    </source>
</reference>
<proteinExistence type="predicted"/>
<gene>
    <name evidence="1" type="ORF">SAMN02745171_00779</name>
</gene>
<dbReference type="SUPFAM" id="SSF142906">
    <property type="entry name" value="YjbR-like"/>
    <property type="match status" value="1"/>
</dbReference>
<dbReference type="InterPro" id="IPR007351">
    <property type="entry name" value="YjbR"/>
</dbReference>
<dbReference type="InterPro" id="IPR038056">
    <property type="entry name" value="YjbR-like_sf"/>
</dbReference>
<name>A0A1T4MHQ8_9PORP</name>
<dbReference type="OrthoDB" id="9789813at2"/>
<dbReference type="GO" id="GO:0003677">
    <property type="term" value="F:DNA binding"/>
    <property type="evidence" value="ECO:0007669"/>
    <property type="project" value="UniProtKB-KW"/>
</dbReference>
<dbReference type="Proteomes" id="UP000190121">
    <property type="component" value="Unassembled WGS sequence"/>
</dbReference>
<dbReference type="AlphaFoldDB" id="A0A1T4MHQ8"/>
<sequence length="129" mass="15292">MTDIIQVREFCLSLPETTESFPFDDKTLVFKVMDKIFAIIPLDEEEEQIGLKSTEEITQQLRSLYGSVGPMPYMSKKYWNRIFLQKELPSLLIERLIRHSYYCVVRKLPKYLLKKHPQLLSIDDETVDF</sequence>